<comment type="caution">
    <text evidence="1">The sequence shown here is derived from an EMBL/GenBank/DDBJ whole genome shotgun (WGS) entry which is preliminary data.</text>
</comment>
<dbReference type="AlphaFoldDB" id="A0A4Y7RHR6"/>
<evidence type="ECO:0000313" key="1">
    <source>
        <dbReference type="EMBL" id="TEB08333.1"/>
    </source>
</evidence>
<keyword evidence="2" id="KW-1185">Reference proteome</keyword>
<proteinExistence type="predicted"/>
<dbReference type="Proteomes" id="UP000298324">
    <property type="component" value="Unassembled WGS sequence"/>
</dbReference>
<gene>
    <name evidence="1" type="ORF">Psch_01894</name>
</gene>
<protein>
    <submittedName>
        <fullName evidence="1">Uncharacterized protein</fullName>
    </submittedName>
</protein>
<dbReference type="RefSeq" id="WP_190239978.1">
    <property type="nucleotide sequence ID" value="NZ_QFGA01000001.1"/>
</dbReference>
<evidence type="ECO:0000313" key="2">
    <source>
        <dbReference type="Proteomes" id="UP000298324"/>
    </source>
</evidence>
<accession>A0A4Y7RHR6</accession>
<reference evidence="1 2" key="1">
    <citation type="journal article" date="2018" name="Environ. Microbiol.">
        <title>Novel energy conservation strategies and behaviour of Pelotomaculum schinkii driving syntrophic propionate catabolism.</title>
        <authorList>
            <person name="Hidalgo-Ahumada C.A.P."/>
            <person name="Nobu M.K."/>
            <person name="Narihiro T."/>
            <person name="Tamaki H."/>
            <person name="Liu W.T."/>
            <person name="Kamagata Y."/>
            <person name="Stams A.J.M."/>
            <person name="Imachi H."/>
            <person name="Sousa D.Z."/>
        </authorList>
    </citation>
    <scope>NUCLEOTIDE SEQUENCE [LARGE SCALE GENOMIC DNA]</scope>
    <source>
        <strain evidence="1 2">HH</strain>
    </source>
</reference>
<dbReference type="EMBL" id="QFGA01000001">
    <property type="protein sequence ID" value="TEB08333.1"/>
    <property type="molecule type" value="Genomic_DNA"/>
</dbReference>
<organism evidence="1 2">
    <name type="scientific">Pelotomaculum schinkii</name>
    <dbReference type="NCBI Taxonomy" id="78350"/>
    <lineage>
        <taxon>Bacteria</taxon>
        <taxon>Bacillati</taxon>
        <taxon>Bacillota</taxon>
        <taxon>Clostridia</taxon>
        <taxon>Eubacteriales</taxon>
        <taxon>Desulfotomaculaceae</taxon>
        <taxon>Pelotomaculum</taxon>
    </lineage>
</organism>
<name>A0A4Y7RHR6_9FIRM</name>
<sequence length="248" mass="29110">MPNIITKIYTQKNINDIEIAKEFFKKLDKAGLKPEKIGLFEPLKEIYSFDRAVEMWNIEEPGCYEDDVGMVGKAGGMIGKVKEPNFRFDMQWWRHPSKKSINNICFYMSQKYYAKKQGVLIDLFKYSIVLFDAFYGYMSHELPQERQHITGSIETRMPGVFWCNFFGNKYVDFFGKKRLLSFPWYKTDAIDNLGIICFLSESPHKELLVSDEIERRAQIHLGIDSFGDLEEYVNNPTKIQYRNVPSLK</sequence>